<dbReference type="GO" id="GO:0071108">
    <property type="term" value="P:protein K48-linked deubiquitination"/>
    <property type="evidence" value="ECO:0007669"/>
    <property type="project" value="TreeGrafter"/>
</dbReference>
<evidence type="ECO:0000313" key="4">
    <source>
        <dbReference type="Proteomes" id="UP000317650"/>
    </source>
</evidence>
<protein>
    <recommendedName>
        <fullName evidence="2">MINDY deubiquitinase domain-containing protein</fullName>
    </recommendedName>
</protein>
<dbReference type="PANTHER" id="PTHR18063:SF6">
    <property type="entry name" value="UBIQUITIN CARBOXYL-TERMINAL HYDROLASE"/>
    <property type="match status" value="1"/>
</dbReference>
<reference evidence="3 4" key="1">
    <citation type="journal article" date="2019" name="Nat. Plants">
        <title>Genome sequencing of Musa balbisiana reveals subgenome evolution and function divergence in polyploid bananas.</title>
        <authorList>
            <person name="Yao X."/>
        </authorList>
    </citation>
    <scope>NUCLEOTIDE SEQUENCE [LARGE SCALE GENOMIC DNA]</scope>
    <source>
        <strain evidence="4">cv. DH-PKW</strain>
        <tissue evidence="3">Leaves</tissue>
    </source>
</reference>
<dbReference type="GO" id="GO:0071944">
    <property type="term" value="C:cell periphery"/>
    <property type="evidence" value="ECO:0007669"/>
    <property type="project" value="TreeGrafter"/>
</dbReference>
<feature type="region of interest" description="Disordered" evidence="1">
    <location>
        <begin position="164"/>
        <end position="194"/>
    </location>
</feature>
<dbReference type="InterPro" id="IPR007518">
    <property type="entry name" value="MINDY"/>
</dbReference>
<dbReference type="PANTHER" id="PTHR18063">
    <property type="entry name" value="NF-E2 INDUCIBLE PROTEIN"/>
    <property type="match status" value="1"/>
</dbReference>
<feature type="domain" description="MINDY deubiquitinase" evidence="2">
    <location>
        <begin position="10"/>
        <end position="394"/>
    </location>
</feature>
<dbReference type="InterPro" id="IPR033979">
    <property type="entry name" value="MINDY_domain"/>
</dbReference>
<comment type="caution">
    <text evidence="3">The sequence shown here is derived from an EMBL/GenBank/DDBJ whole genome shotgun (WGS) entry which is preliminary data.</text>
</comment>
<dbReference type="GO" id="GO:1990380">
    <property type="term" value="F:K48-linked deubiquitinase activity"/>
    <property type="evidence" value="ECO:0007669"/>
    <property type="project" value="InterPro"/>
</dbReference>
<dbReference type="Proteomes" id="UP000317650">
    <property type="component" value="Chromosome 9"/>
</dbReference>
<gene>
    <name evidence="3" type="ORF">C4D60_Mb09t20930</name>
</gene>
<evidence type="ECO:0000256" key="1">
    <source>
        <dbReference type="SAM" id="MobiDB-lite"/>
    </source>
</evidence>
<proteinExistence type="predicted"/>
<dbReference type="GO" id="GO:0016807">
    <property type="term" value="F:cysteine-type carboxypeptidase activity"/>
    <property type="evidence" value="ECO:0007669"/>
    <property type="project" value="TreeGrafter"/>
</dbReference>
<dbReference type="STRING" id="52838.A0A4S8IHW6"/>
<dbReference type="AlphaFoldDB" id="A0A4S8IHW6"/>
<sequence>MVLGMFDPGNVLLLRNNLSLSLEASEVSLQKLLSLVAERLIDSNSNVQDKDDGYVTNQRQNISDAIDLLPRLATGIDVNLHFRKINDFEFTRECAIFDLVDIGLYHGWIVDPQDTDTAAAIGSKSYNTLVAELVAFETKRSEGDSRGEEEEDCVDFAAATTATLGVPSPNLSRGRSFDDHQVPVPDDQRKGKGDMQEEEELMMVLNLSRAEVSNPVSASVSSVGGLRDSSLGFDANDKRSCAGNYADTFGEQARDDCNKSNHSDSFALQECNASTDCKGVVFAEDGSVLSNVVAGNDTCQTDHEGSVIYDISNKSEEIDMVMPNQATNFQSPDNGGSDRLFCLQEGLKERELCVFFRNNHFSTMFKFNGELYLLATDQGYMNQPDLVWEKLNEVCSI</sequence>
<organism evidence="3 4">
    <name type="scientific">Musa balbisiana</name>
    <name type="common">Banana</name>
    <dbReference type="NCBI Taxonomy" id="52838"/>
    <lineage>
        <taxon>Eukaryota</taxon>
        <taxon>Viridiplantae</taxon>
        <taxon>Streptophyta</taxon>
        <taxon>Embryophyta</taxon>
        <taxon>Tracheophyta</taxon>
        <taxon>Spermatophyta</taxon>
        <taxon>Magnoliopsida</taxon>
        <taxon>Liliopsida</taxon>
        <taxon>Zingiberales</taxon>
        <taxon>Musaceae</taxon>
        <taxon>Musa</taxon>
    </lineage>
</organism>
<dbReference type="EMBL" id="PYDT01000010">
    <property type="protein sequence ID" value="THU47937.1"/>
    <property type="molecule type" value="Genomic_DNA"/>
</dbReference>
<evidence type="ECO:0000259" key="2">
    <source>
        <dbReference type="Pfam" id="PF04424"/>
    </source>
</evidence>
<keyword evidence="4" id="KW-1185">Reference proteome</keyword>
<dbReference type="Pfam" id="PF04424">
    <property type="entry name" value="MINDY_DUB"/>
    <property type="match status" value="1"/>
</dbReference>
<dbReference type="GO" id="GO:0004843">
    <property type="term" value="F:cysteine-type deubiquitinase activity"/>
    <property type="evidence" value="ECO:0007669"/>
    <property type="project" value="InterPro"/>
</dbReference>
<name>A0A4S8IHW6_MUSBA</name>
<evidence type="ECO:0000313" key="3">
    <source>
        <dbReference type="EMBL" id="THU47937.1"/>
    </source>
</evidence>
<accession>A0A4S8IHW6</accession>
<dbReference type="GO" id="GO:0005829">
    <property type="term" value="C:cytosol"/>
    <property type="evidence" value="ECO:0007669"/>
    <property type="project" value="TreeGrafter"/>
</dbReference>
<feature type="compositionally biased region" description="Basic and acidic residues" evidence="1">
    <location>
        <begin position="175"/>
        <end position="194"/>
    </location>
</feature>